<proteinExistence type="predicted"/>
<evidence type="ECO:0000313" key="2">
    <source>
        <dbReference type="Proteomes" id="UP000886523"/>
    </source>
</evidence>
<dbReference type="EMBL" id="MU128935">
    <property type="protein sequence ID" value="KAF9517016.1"/>
    <property type="molecule type" value="Genomic_DNA"/>
</dbReference>
<evidence type="ECO:0000313" key="1">
    <source>
        <dbReference type="EMBL" id="KAF9517016.1"/>
    </source>
</evidence>
<dbReference type="AlphaFoldDB" id="A0A9P6B3J0"/>
<gene>
    <name evidence="1" type="ORF">BS47DRAFT_1483671</name>
</gene>
<keyword evidence="2" id="KW-1185">Reference proteome</keyword>
<sequence length="66" mass="7203">MRETARSTVQEITDLVSDALAYSVVKTLPDTHLHIGRPDPFSSPSRLPLQIYSAIAALADVTHSEL</sequence>
<name>A0A9P6B3J0_9AGAM</name>
<organism evidence="1 2">
    <name type="scientific">Hydnum rufescens UP504</name>
    <dbReference type="NCBI Taxonomy" id="1448309"/>
    <lineage>
        <taxon>Eukaryota</taxon>
        <taxon>Fungi</taxon>
        <taxon>Dikarya</taxon>
        <taxon>Basidiomycota</taxon>
        <taxon>Agaricomycotina</taxon>
        <taxon>Agaricomycetes</taxon>
        <taxon>Cantharellales</taxon>
        <taxon>Hydnaceae</taxon>
        <taxon>Hydnum</taxon>
    </lineage>
</organism>
<comment type="caution">
    <text evidence="1">The sequence shown here is derived from an EMBL/GenBank/DDBJ whole genome shotgun (WGS) entry which is preliminary data.</text>
</comment>
<dbReference type="Proteomes" id="UP000886523">
    <property type="component" value="Unassembled WGS sequence"/>
</dbReference>
<protein>
    <submittedName>
        <fullName evidence="1">Uncharacterized protein</fullName>
    </submittedName>
</protein>
<accession>A0A9P6B3J0</accession>
<reference evidence="1" key="1">
    <citation type="journal article" date="2020" name="Nat. Commun.">
        <title>Large-scale genome sequencing of mycorrhizal fungi provides insights into the early evolution of symbiotic traits.</title>
        <authorList>
            <person name="Miyauchi S."/>
            <person name="Kiss E."/>
            <person name="Kuo A."/>
            <person name="Drula E."/>
            <person name="Kohler A."/>
            <person name="Sanchez-Garcia M."/>
            <person name="Morin E."/>
            <person name="Andreopoulos B."/>
            <person name="Barry K.W."/>
            <person name="Bonito G."/>
            <person name="Buee M."/>
            <person name="Carver A."/>
            <person name="Chen C."/>
            <person name="Cichocki N."/>
            <person name="Clum A."/>
            <person name="Culley D."/>
            <person name="Crous P.W."/>
            <person name="Fauchery L."/>
            <person name="Girlanda M."/>
            <person name="Hayes R.D."/>
            <person name="Keri Z."/>
            <person name="LaButti K."/>
            <person name="Lipzen A."/>
            <person name="Lombard V."/>
            <person name="Magnuson J."/>
            <person name="Maillard F."/>
            <person name="Murat C."/>
            <person name="Nolan M."/>
            <person name="Ohm R.A."/>
            <person name="Pangilinan J."/>
            <person name="Pereira M.F."/>
            <person name="Perotto S."/>
            <person name="Peter M."/>
            <person name="Pfister S."/>
            <person name="Riley R."/>
            <person name="Sitrit Y."/>
            <person name="Stielow J.B."/>
            <person name="Szollosi G."/>
            <person name="Zifcakova L."/>
            <person name="Stursova M."/>
            <person name="Spatafora J.W."/>
            <person name="Tedersoo L."/>
            <person name="Vaario L.M."/>
            <person name="Yamada A."/>
            <person name="Yan M."/>
            <person name="Wang P."/>
            <person name="Xu J."/>
            <person name="Bruns T."/>
            <person name="Baldrian P."/>
            <person name="Vilgalys R."/>
            <person name="Dunand C."/>
            <person name="Henrissat B."/>
            <person name="Grigoriev I.V."/>
            <person name="Hibbett D."/>
            <person name="Nagy L.G."/>
            <person name="Martin F.M."/>
        </authorList>
    </citation>
    <scope>NUCLEOTIDE SEQUENCE</scope>
    <source>
        <strain evidence="1">UP504</strain>
    </source>
</reference>